<dbReference type="InterPro" id="IPR021211">
    <property type="entry name" value="SAM35"/>
</dbReference>
<dbReference type="EMBL" id="CABVLU010000001">
    <property type="protein sequence ID" value="VVT44708.1"/>
    <property type="molecule type" value="Genomic_DNA"/>
</dbReference>
<dbReference type="Proteomes" id="UP000398389">
    <property type="component" value="Unassembled WGS sequence"/>
</dbReference>
<evidence type="ECO:0000313" key="3">
    <source>
        <dbReference type="Proteomes" id="UP000398389"/>
    </source>
</evidence>
<protein>
    <submittedName>
        <fullName evidence="2">Uncharacterized protein</fullName>
    </submittedName>
</protein>
<feature type="region of interest" description="Disordered" evidence="1">
    <location>
        <begin position="292"/>
        <end position="323"/>
    </location>
</feature>
<gene>
    <name evidence="2" type="ORF">SAPINGB_P000506</name>
</gene>
<evidence type="ECO:0000313" key="2">
    <source>
        <dbReference type="EMBL" id="VVT44708.1"/>
    </source>
</evidence>
<keyword evidence="3" id="KW-1185">Reference proteome</keyword>
<dbReference type="AlphaFoldDB" id="A0A5E8B0I2"/>
<accession>A0A5E8B0I2</accession>
<dbReference type="Pfam" id="PF10806">
    <property type="entry name" value="SAM35"/>
    <property type="match status" value="1"/>
</dbReference>
<feature type="compositionally biased region" description="Acidic residues" evidence="1">
    <location>
        <begin position="301"/>
        <end position="311"/>
    </location>
</feature>
<dbReference type="GeneID" id="43579330"/>
<organism evidence="2 3">
    <name type="scientific">Magnusiomyces paraingens</name>
    <dbReference type="NCBI Taxonomy" id="2606893"/>
    <lineage>
        <taxon>Eukaryota</taxon>
        <taxon>Fungi</taxon>
        <taxon>Dikarya</taxon>
        <taxon>Ascomycota</taxon>
        <taxon>Saccharomycotina</taxon>
        <taxon>Dipodascomycetes</taxon>
        <taxon>Dipodascales</taxon>
        <taxon>Dipodascaceae</taxon>
        <taxon>Magnusiomyces</taxon>
    </lineage>
</organism>
<dbReference type="OrthoDB" id="198787at2759"/>
<evidence type="ECO:0000256" key="1">
    <source>
        <dbReference type="SAM" id="MobiDB-lite"/>
    </source>
</evidence>
<dbReference type="RefSeq" id="XP_031851121.1">
    <property type="nucleotide sequence ID" value="XM_031995230.1"/>
</dbReference>
<sequence>MSTTTKTTTTRPWFKVPEPVRVIFDQFPLATYPDKELYTYNEQQQQDNSNDRKTTLYVYNIDEPSGLPTDPASIELLGLLRLKGAKSAQVSKVSVHSAPTNGPKQLPYLVDVKFTQDEKTGRTKRQRAVYSTPAAVRRNLLTSSGKGSSSTGITSGQAALYASLLSTAVHDAWIFTLLDNAETPATVREHVYGEGAERIGGTLPGFIERHLQEAWTLELAEALRPRYPAVVDTLKGGSKWKGGFVSKLFVGPPTTVFFSPSNVQGTAVREEVYARAIDALQVFSSLLDEAPDGFLGTGGSQDDDDEEEEEESSNKNSSEDVLSEGEFKGLGPLDILLFSYVYAIQNYATGTPLARAVDKLSNLATHALRVEQGVYKN</sequence>
<reference evidence="2 3" key="1">
    <citation type="submission" date="2019-09" db="EMBL/GenBank/DDBJ databases">
        <authorList>
            <person name="Brejova B."/>
        </authorList>
    </citation>
    <scope>NUCLEOTIDE SEQUENCE [LARGE SCALE GENOMIC DNA]</scope>
</reference>
<name>A0A5E8B0I2_9ASCO</name>
<proteinExistence type="predicted"/>